<accession>A0A8J8NME1</accession>
<evidence type="ECO:0000313" key="1">
    <source>
        <dbReference type="EMBL" id="TNV77922.1"/>
    </source>
</evidence>
<gene>
    <name evidence="1" type="ORF">FGO68_gene14967</name>
</gene>
<dbReference type="Proteomes" id="UP000785679">
    <property type="component" value="Unassembled WGS sequence"/>
</dbReference>
<keyword evidence="2" id="KW-1185">Reference proteome</keyword>
<dbReference type="AlphaFoldDB" id="A0A8J8NME1"/>
<comment type="caution">
    <text evidence="1">The sequence shown here is derived from an EMBL/GenBank/DDBJ whole genome shotgun (WGS) entry which is preliminary data.</text>
</comment>
<sequence>MFAFAIEMRGFTLSCKSLLHSLFCLFKIIRFQVKQSFSISKVSPSSNTISSQSYYIFKYLIYIIPRFS</sequence>
<protein>
    <submittedName>
        <fullName evidence="1">Uncharacterized protein</fullName>
    </submittedName>
</protein>
<organism evidence="1 2">
    <name type="scientific">Halteria grandinella</name>
    <dbReference type="NCBI Taxonomy" id="5974"/>
    <lineage>
        <taxon>Eukaryota</taxon>
        <taxon>Sar</taxon>
        <taxon>Alveolata</taxon>
        <taxon>Ciliophora</taxon>
        <taxon>Intramacronucleata</taxon>
        <taxon>Spirotrichea</taxon>
        <taxon>Stichotrichia</taxon>
        <taxon>Sporadotrichida</taxon>
        <taxon>Halteriidae</taxon>
        <taxon>Halteria</taxon>
    </lineage>
</organism>
<reference evidence="1" key="1">
    <citation type="submission" date="2019-06" db="EMBL/GenBank/DDBJ databases">
        <authorList>
            <person name="Zheng W."/>
        </authorList>
    </citation>
    <scope>NUCLEOTIDE SEQUENCE</scope>
    <source>
        <strain evidence="1">QDHG01</strain>
    </source>
</reference>
<proteinExistence type="predicted"/>
<dbReference type="EMBL" id="RRYP01011146">
    <property type="protein sequence ID" value="TNV77922.1"/>
    <property type="molecule type" value="Genomic_DNA"/>
</dbReference>
<name>A0A8J8NME1_HALGN</name>
<evidence type="ECO:0000313" key="2">
    <source>
        <dbReference type="Proteomes" id="UP000785679"/>
    </source>
</evidence>